<dbReference type="EMBL" id="KZ084095">
    <property type="protein sequence ID" value="OSD04896.1"/>
    <property type="molecule type" value="Genomic_DNA"/>
</dbReference>
<dbReference type="AlphaFoldDB" id="A0A1Y2IUT3"/>
<proteinExistence type="predicted"/>
<keyword evidence="2" id="KW-1185">Reference proteome</keyword>
<sequence length="151" mass="17029">MLRSAAMGCWDLTWQCQWDLRPPVPRSCSVTLHSRPFCLSPPLRLPWCLKQAPVPRQVCNLSYSTCAFEPLRQALSDDTGFDRYGGEPAKILRFSVTGGMVGALVKLYLGNKEELLLSPYPHPIPLCQRYICCTTDSRRVASRIPPFDKPC</sequence>
<protein>
    <submittedName>
        <fullName evidence="1">Uncharacterized protein</fullName>
    </submittedName>
</protein>
<gene>
    <name evidence="1" type="ORF">PYCCODRAFT_81103</name>
</gene>
<evidence type="ECO:0000313" key="2">
    <source>
        <dbReference type="Proteomes" id="UP000193067"/>
    </source>
</evidence>
<evidence type="ECO:0000313" key="1">
    <source>
        <dbReference type="EMBL" id="OSD04896.1"/>
    </source>
</evidence>
<reference evidence="1 2" key="1">
    <citation type="journal article" date="2015" name="Biotechnol. Biofuels">
        <title>Enhanced degradation of softwood versus hardwood by the white-rot fungus Pycnoporus coccineus.</title>
        <authorList>
            <person name="Couturier M."/>
            <person name="Navarro D."/>
            <person name="Chevret D."/>
            <person name="Henrissat B."/>
            <person name="Piumi F."/>
            <person name="Ruiz-Duenas F.J."/>
            <person name="Martinez A.T."/>
            <person name="Grigoriev I.V."/>
            <person name="Riley R."/>
            <person name="Lipzen A."/>
            <person name="Berrin J.G."/>
            <person name="Master E.R."/>
            <person name="Rosso M.N."/>
        </authorList>
    </citation>
    <scope>NUCLEOTIDE SEQUENCE [LARGE SCALE GENOMIC DNA]</scope>
    <source>
        <strain evidence="1 2">BRFM310</strain>
    </source>
</reference>
<name>A0A1Y2IUT3_TRAC3</name>
<dbReference type="Proteomes" id="UP000193067">
    <property type="component" value="Unassembled WGS sequence"/>
</dbReference>
<organism evidence="1 2">
    <name type="scientific">Trametes coccinea (strain BRFM310)</name>
    <name type="common">Pycnoporus coccineus</name>
    <dbReference type="NCBI Taxonomy" id="1353009"/>
    <lineage>
        <taxon>Eukaryota</taxon>
        <taxon>Fungi</taxon>
        <taxon>Dikarya</taxon>
        <taxon>Basidiomycota</taxon>
        <taxon>Agaricomycotina</taxon>
        <taxon>Agaricomycetes</taxon>
        <taxon>Polyporales</taxon>
        <taxon>Polyporaceae</taxon>
        <taxon>Trametes</taxon>
    </lineage>
</organism>
<accession>A0A1Y2IUT3</accession>